<accession>A0A1F5RKR8</accession>
<evidence type="ECO:0000313" key="2">
    <source>
        <dbReference type="Proteomes" id="UP000177691"/>
    </source>
</evidence>
<dbReference type="EMBL" id="MFFU01000062">
    <property type="protein sequence ID" value="OGF14611.1"/>
    <property type="molecule type" value="Genomic_DNA"/>
</dbReference>
<dbReference type="Proteomes" id="UP000177691">
    <property type="component" value="Unassembled WGS sequence"/>
</dbReference>
<organism evidence="1 2">
    <name type="scientific">Candidatus Falkowbacteria bacterium RIFCSPHIGHO2_02_FULL_45_15</name>
    <dbReference type="NCBI Taxonomy" id="1797987"/>
    <lineage>
        <taxon>Bacteria</taxon>
        <taxon>Candidatus Falkowiibacteriota</taxon>
    </lineage>
</organism>
<reference evidence="1 2" key="1">
    <citation type="journal article" date="2016" name="Nat. Commun.">
        <title>Thousands of microbial genomes shed light on interconnected biogeochemical processes in an aquifer system.</title>
        <authorList>
            <person name="Anantharaman K."/>
            <person name="Brown C.T."/>
            <person name="Hug L.A."/>
            <person name="Sharon I."/>
            <person name="Castelle C.J."/>
            <person name="Probst A.J."/>
            <person name="Thomas B.C."/>
            <person name="Singh A."/>
            <person name="Wilkins M.J."/>
            <person name="Karaoz U."/>
            <person name="Brodie E.L."/>
            <person name="Williams K.H."/>
            <person name="Hubbard S.S."/>
            <person name="Banfield J.F."/>
        </authorList>
    </citation>
    <scope>NUCLEOTIDE SEQUENCE [LARGE SCALE GENOMIC DNA]</scope>
</reference>
<comment type="caution">
    <text evidence="1">The sequence shown here is derived from an EMBL/GenBank/DDBJ whole genome shotgun (WGS) entry which is preliminary data.</text>
</comment>
<dbReference type="InterPro" id="IPR043148">
    <property type="entry name" value="TagF_C"/>
</dbReference>
<gene>
    <name evidence="1" type="ORF">A3D54_01565</name>
</gene>
<name>A0A1F5RKR8_9BACT</name>
<evidence type="ECO:0000313" key="1">
    <source>
        <dbReference type="EMBL" id="OGF14611.1"/>
    </source>
</evidence>
<sequence>MKILVSANNPGGADSLLPVVKKLVDKGEELTIILEGKAKGVFAKGGVNFLDAERLNDVKLKSIVSDNNFDIFLAGTSLGFTVDKKLLQYCQEYKIISVYILDFWSNYWQRFSVETKDFKFLPDYICVMDELTKKEMVSENFPEKKIIITGNPRFDHFLDNIDNSREDKDRILFISQPLKECKNYTDAQSSHDEYVVLKDVMQTLNSIKSSANLVIRLHPRDVKGKYDVIMSKSKRAVVYDSVSDVAESLSRSGLVIGISSVVLFQAALAGKKVISYQPNLEGRDALISNRLGISKLVANKEELKICLENYLNESAGPSWHINRQSSKDIIIPGAADNVMKFIDSVKK</sequence>
<dbReference type="Gene3D" id="3.40.50.12580">
    <property type="match status" value="1"/>
</dbReference>
<evidence type="ECO:0008006" key="3">
    <source>
        <dbReference type="Google" id="ProtNLM"/>
    </source>
</evidence>
<dbReference type="SUPFAM" id="SSF53756">
    <property type="entry name" value="UDP-Glycosyltransferase/glycogen phosphorylase"/>
    <property type="match status" value="1"/>
</dbReference>
<dbReference type="AlphaFoldDB" id="A0A1F5RKR8"/>
<protein>
    <recommendedName>
        <fullName evidence="3">UDP-N-acetylglucosamine 2-epimerase domain-containing protein</fullName>
    </recommendedName>
</protein>
<proteinExistence type="predicted"/>